<dbReference type="PANTHER" id="PTHR45640">
    <property type="entry name" value="HEAT SHOCK PROTEIN HSP-12.2-RELATED"/>
    <property type="match status" value="1"/>
</dbReference>
<gene>
    <name evidence="7" type="ORF">TKK_000944</name>
</gene>
<comment type="caution">
    <text evidence="7">The sequence shown here is derived from an EMBL/GenBank/DDBJ whole genome shotgun (WGS) entry which is preliminary data.</text>
</comment>
<dbReference type="SUPFAM" id="SSF49764">
    <property type="entry name" value="HSP20-like chaperones"/>
    <property type="match status" value="1"/>
</dbReference>
<proteinExistence type="inferred from homology"/>
<evidence type="ECO:0000256" key="4">
    <source>
        <dbReference type="SAM" id="MobiDB-lite"/>
    </source>
</evidence>
<dbReference type="PRINTS" id="PR00299">
    <property type="entry name" value="ACRYSTALLIN"/>
</dbReference>
<dbReference type="EMBL" id="JBJJXI010000018">
    <property type="protein sequence ID" value="KAL3406817.1"/>
    <property type="molecule type" value="Genomic_DNA"/>
</dbReference>
<organism evidence="7 8">
    <name type="scientific">Trichogramma kaykai</name>
    <dbReference type="NCBI Taxonomy" id="54128"/>
    <lineage>
        <taxon>Eukaryota</taxon>
        <taxon>Metazoa</taxon>
        <taxon>Ecdysozoa</taxon>
        <taxon>Arthropoda</taxon>
        <taxon>Hexapoda</taxon>
        <taxon>Insecta</taxon>
        <taxon>Pterygota</taxon>
        <taxon>Neoptera</taxon>
        <taxon>Endopterygota</taxon>
        <taxon>Hymenoptera</taxon>
        <taxon>Apocrita</taxon>
        <taxon>Proctotrupomorpha</taxon>
        <taxon>Chalcidoidea</taxon>
        <taxon>Trichogrammatidae</taxon>
        <taxon>Trichogramma</taxon>
    </lineage>
</organism>
<protein>
    <recommendedName>
        <fullName evidence="6">SHSP domain-containing protein</fullName>
    </recommendedName>
</protein>
<evidence type="ECO:0000259" key="6">
    <source>
        <dbReference type="PROSITE" id="PS01031"/>
    </source>
</evidence>
<feature type="chain" id="PRO_5044884308" description="SHSP domain-containing protein" evidence="5">
    <location>
        <begin position="17"/>
        <end position="249"/>
    </location>
</feature>
<dbReference type="GO" id="GO:0009408">
    <property type="term" value="P:response to heat"/>
    <property type="evidence" value="ECO:0007669"/>
    <property type="project" value="UniProtKB-ARBA"/>
</dbReference>
<feature type="compositionally biased region" description="Basic and acidic residues" evidence="4">
    <location>
        <begin position="183"/>
        <end position="215"/>
    </location>
</feature>
<feature type="compositionally biased region" description="Low complexity" evidence="4">
    <location>
        <begin position="230"/>
        <end position="249"/>
    </location>
</feature>
<dbReference type="InterPro" id="IPR001436">
    <property type="entry name" value="Alpha-crystallin/sHSP_animal"/>
</dbReference>
<evidence type="ECO:0000313" key="8">
    <source>
        <dbReference type="Proteomes" id="UP001627154"/>
    </source>
</evidence>
<evidence type="ECO:0000256" key="2">
    <source>
        <dbReference type="PROSITE-ProRule" id="PRU00285"/>
    </source>
</evidence>
<name>A0ABD2XNF0_9HYME</name>
<accession>A0ABD2XNF0</accession>
<comment type="similarity">
    <text evidence="2 3">Belongs to the small heat shock protein (HSP20) family.</text>
</comment>
<dbReference type="PANTHER" id="PTHR45640:SF13">
    <property type="entry name" value="HEAT SHOCK PROTEIN 22-RELATED"/>
    <property type="match status" value="1"/>
</dbReference>
<evidence type="ECO:0000256" key="5">
    <source>
        <dbReference type="SAM" id="SignalP"/>
    </source>
</evidence>
<dbReference type="Pfam" id="PF00011">
    <property type="entry name" value="HSP20"/>
    <property type="match status" value="1"/>
</dbReference>
<reference evidence="7 8" key="1">
    <citation type="journal article" date="2024" name="bioRxiv">
        <title>A reference genome for Trichogramma kaykai: A tiny desert-dwelling parasitoid wasp with competing sex-ratio distorters.</title>
        <authorList>
            <person name="Culotta J."/>
            <person name="Lindsey A.R."/>
        </authorList>
    </citation>
    <scope>NUCLEOTIDE SEQUENCE [LARGE SCALE GENOMIC DNA]</scope>
    <source>
        <strain evidence="7 8">KSX58</strain>
    </source>
</reference>
<keyword evidence="8" id="KW-1185">Reference proteome</keyword>
<dbReference type="CDD" id="cd06526">
    <property type="entry name" value="metazoan_ACD"/>
    <property type="match status" value="1"/>
</dbReference>
<dbReference type="InterPro" id="IPR002068">
    <property type="entry name" value="A-crystallin/Hsp20_dom"/>
</dbReference>
<evidence type="ECO:0000256" key="1">
    <source>
        <dbReference type="ARBA" id="ARBA00023016"/>
    </source>
</evidence>
<feature type="region of interest" description="Disordered" evidence="4">
    <location>
        <begin position="183"/>
        <end position="249"/>
    </location>
</feature>
<dbReference type="InterPro" id="IPR008978">
    <property type="entry name" value="HSP20-like_chaperone"/>
</dbReference>
<sequence length="249" mass="28455">MVSTLLPLLLSTAYFGGDLDGPKLSPNRLLDQNFGLSLSPEQLLLSRYYYALPPSILRDRTGVGSVSSLLDNYYRPWNELLRQQDRDQRRGISRVKYDDNEFRVHLDVQQFKPEEIEVSVDEERRHLVVKAKHEEKKDEHGLISRQFVRRYALPDRAELDRVASEISSDGVLTIQAPLKPLDKEKEKKEQVRRIKIEYTGKPALKEQQEEEKKPAEDDDAISITTEEPEVGSGSSTTTTASSATTEKQQ</sequence>
<dbReference type="AlphaFoldDB" id="A0ABD2XNF0"/>
<evidence type="ECO:0000313" key="7">
    <source>
        <dbReference type="EMBL" id="KAL3406817.1"/>
    </source>
</evidence>
<dbReference type="Gene3D" id="2.60.40.790">
    <property type="match status" value="1"/>
</dbReference>
<feature type="signal peptide" evidence="5">
    <location>
        <begin position="1"/>
        <end position="16"/>
    </location>
</feature>
<dbReference type="Proteomes" id="UP001627154">
    <property type="component" value="Unassembled WGS sequence"/>
</dbReference>
<dbReference type="PROSITE" id="PS01031">
    <property type="entry name" value="SHSP"/>
    <property type="match status" value="1"/>
</dbReference>
<evidence type="ECO:0000256" key="3">
    <source>
        <dbReference type="RuleBase" id="RU003616"/>
    </source>
</evidence>
<keyword evidence="5" id="KW-0732">Signal</keyword>
<keyword evidence="1" id="KW-0346">Stress response</keyword>
<feature type="domain" description="SHSP" evidence="6">
    <location>
        <begin position="83"/>
        <end position="197"/>
    </location>
</feature>